<sequence>MRHPNCVKSNCCRYLLLYLKTRTTVPMRIGLQLEGQDNAEIRINESLMVEKLADWDSAFPRLCLLGRLGKAPGMDGHLEERHNGSMLETFTTPSALALSRDQPPRICGHCLF</sequence>
<dbReference type="Proteomes" id="UP000654075">
    <property type="component" value="Unassembled WGS sequence"/>
</dbReference>
<organism evidence="1 2">
    <name type="scientific">Polarella glacialis</name>
    <name type="common">Dinoflagellate</name>
    <dbReference type="NCBI Taxonomy" id="89957"/>
    <lineage>
        <taxon>Eukaryota</taxon>
        <taxon>Sar</taxon>
        <taxon>Alveolata</taxon>
        <taxon>Dinophyceae</taxon>
        <taxon>Suessiales</taxon>
        <taxon>Suessiaceae</taxon>
        <taxon>Polarella</taxon>
    </lineage>
</organism>
<name>A0A813HMD4_POLGL</name>
<gene>
    <name evidence="1" type="ORF">PGLA1383_LOCUS53755</name>
</gene>
<dbReference type="AlphaFoldDB" id="A0A813HMD4"/>
<proteinExistence type="predicted"/>
<accession>A0A813HMD4</accession>
<keyword evidence="2" id="KW-1185">Reference proteome</keyword>
<evidence type="ECO:0000313" key="1">
    <source>
        <dbReference type="EMBL" id="CAE8638590.1"/>
    </source>
</evidence>
<protein>
    <submittedName>
        <fullName evidence="1">Uncharacterized protein</fullName>
    </submittedName>
</protein>
<reference evidence="1" key="1">
    <citation type="submission" date="2021-02" db="EMBL/GenBank/DDBJ databases">
        <authorList>
            <person name="Dougan E. K."/>
            <person name="Rhodes N."/>
            <person name="Thang M."/>
            <person name="Chan C."/>
        </authorList>
    </citation>
    <scope>NUCLEOTIDE SEQUENCE</scope>
</reference>
<dbReference type="EMBL" id="CAJNNV010032011">
    <property type="protein sequence ID" value="CAE8638590.1"/>
    <property type="molecule type" value="Genomic_DNA"/>
</dbReference>
<comment type="caution">
    <text evidence="1">The sequence shown here is derived from an EMBL/GenBank/DDBJ whole genome shotgun (WGS) entry which is preliminary data.</text>
</comment>
<evidence type="ECO:0000313" key="2">
    <source>
        <dbReference type="Proteomes" id="UP000654075"/>
    </source>
</evidence>